<reference evidence="18" key="1">
    <citation type="submission" date="2021-06" db="EMBL/GenBank/DDBJ databases">
        <authorList>
            <person name="Kallberg Y."/>
            <person name="Tangrot J."/>
            <person name="Rosling A."/>
        </authorList>
    </citation>
    <scope>NUCLEOTIDE SEQUENCE</scope>
    <source>
        <strain evidence="18">MT106</strain>
    </source>
</reference>
<dbReference type="Pfam" id="PF00675">
    <property type="entry name" value="Peptidase_M16"/>
    <property type="match status" value="1"/>
</dbReference>
<dbReference type="GO" id="GO:0004222">
    <property type="term" value="F:metalloendopeptidase activity"/>
    <property type="evidence" value="ECO:0007669"/>
    <property type="project" value="UniProtKB-EC"/>
</dbReference>
<sequence>MASRLLSKALRGSYSRGLTKQLVRPFASEVNLNQPITRSSLLPNGLTVATETNPYAQTATVGIWIDAGSRAENFQNNGAAHFLEHMAFKGTNSRSQHQLELFIENIGAHLNAYTSREQTVYYARTFKNDANTAVEILSDILQNSTLDAQAIEREREVILREQEEVDKLLEEVVFDHLHATAFQGHSLGRTILGPKENILTLKRNDLLDYIAKNYTSDRMVLVGTGGVDHDELVKLAEKHFSSLPISPDPTALGAPRGEQPPFTGSEVRVRNDELPQAHIAIAVEGVGWTSPDYYPLLVAQSIIGTWDRSLGSAPHLSSRLSYIVHKNQLANSFQAFNTSYSDTGLFGIYLISENKEQLDDLVHFTCKEFWRLHTSVTEAEVERAKQQLKASLLLSLDGTTAVAEDIGRQLITTGKRNAPKAIEEIISKITVDEVRSVAGKYLWDQDVAVVGVGPVEGLPDYNRLRGDMATNRF</sequence>
<dbReference type="InterPro" id="IPR011249">
    <property type="entry name" value="Metalloenz_LuxS/M16"/>
</dbReference>
<evidence type="ECO:0000256" key="9">
    <source>
        <dbReference type="ARBA" id="ARBA00022833"/>
    </source>
</evidence>
<dbReference type="SUPFAM" id="SSF63411">
    <property type="entry name" value="LuxS/MPP-like metallohydrolase"/>
    <property type="match status" value="2"/>
</dbReference>
<keyword evidence="9" id="KW-0862">Zinc</keyword>
<evidence type="ECO:0000313" key="18">
    <source>
        <dbReference type="EMBL" id="CAG8436221.1"/>
    </source>
</evidence>
<name>A0A9N8V2X6_9GLOM</name>
<dbReference type="PANTHER" id="PTHR11851">
    <property type="entry name" value="METALLOPROTEASE"/>
    <property type="match status" value="1"/>
</dbReference>
<evidence type="ECO:0000256" key="13">
    <source>
        <dbReference type="ARBA" id="ARBA00031018"/>
    </source>
</evidence>
<evidence type="ECO:0000259" key="16">
    <source>
        <dbReference type="Pfam" id="PF00675"/>
    </source>
</evidence>
<evidence type="ECO:0000256" key="15">
    <source>
        <dbReference type="RuleBase" id="RU004447"/>
    </source>
</evidence>
<evidence type="ECO:0000256" key="2">
    <source>
        <dbReference type="ARBA" id="ARBA00001947"/>
    </source>
</evidence>
<dbReference type="OrthoDB" id="10251424at2759"/>
<dbReference type="PROSITE" id="PS00143">
    <property type="entry name" value="INSULINASE"/>
    <property type="match status" value="1"/>
</dbReference>
<feature type="domain" description="Peptidase M16 C-terminal" evidence="17">
    <location>
        <begin position="201"/>
        <end position="388"/>
    </location>
</feature>
<protein>
    <recommendedName>
        <fullName evidence="5">mitochondrial processing peptidase</fullName>
        <ecNumber evidence="5">3.4.24.64</ecNumber>
    </recommendedName>
    <alternativeName>
        <fullName evidence="13">Beta-MPP</fullName>
    </alternativeName>
</protein>
<proteinExistence type="inferred from homology"/>
<keyword evidence="11" id="KW-0482">Metalloprotease</keyword>
<gene>
    <name evidence="18" type="ORF">AGERDE_LOCUS631</name>
</gene>
<feature type="domain" description="Peptidase M16 N-terminal" evidence="16">
    <location>
        <begin position="48"/>
        <end position="195"/>
    </location>
</feature>
<dbReference type="InterPro" id="IPR050361">
    <property type="entry name" value="MPP/UQCRC_Complex"/>
</dbReference>
<keyword evidence="7" id="KW-0479">Metal-binding</keyword>
<comment type="catalytic activity">
    <reaction evidence="1">
        <text>Release of N-terminal transit peptides from precursor proteins imported into the mitochondrion, typically with Arg in position P2.</text>
        <dbReference type="EC" id="3.4.24.64"/>
    </reaction>
</comment>
<evidence type="ECO:0000256" key="3">
    <source>
        <dbReference type="ARBA" id="ARBA00004173"/>
    </source>
</evidence>
<dbReference type="Proteomes" id="UP000789831">
    <property type="component" value="Unassembled WGS sequence"/>
</dbReference>
<dbReference type="Gene3D" id="3.30.830.10">
    <property type="entry name" value="Metalloenzyme, LuxS/M16 peptidase-like"/>
    <property type="match status" value="2"/>
</dbReference>
<evidence type="ECO:0000313" key="19">
    <source>
        <dbReference type="Proteomes" id="UP000789831"/>
    </source>
</evidence>
<keyword evidence="6" id="KW-0645">Protease</keyword>
<comment type="function">
    <text evidence="14">Catalytic subunit of the essential mitochondrial processing protease (MPP), which cleaves the mitochondrial sequence off newly imported precursors proteins. Preferentially, cleaves after an arginine at position P2.</text>
</comment>
<evidence type="ECO:0000256" key="1">
    <source>
        <dbReference type="ARBA" id="ARBA00001098"/>
    </source>
</evidence>
<keyword evidence="8" id="KW-0378">Hydrolase</keyword>
<evidence type="ECO:0000256" key="7">
    <source>
        <dbReference type="ARBA" id="ARBA00022723"/>
    </source>
</evidence>
<dbReference type="InterPro" id="IPR001431">
    <property type="entry name" value="Pept_M16_Zn_BS"/>
</dbReference>
<evidence type="ECO:0000256" key="10">
    <source>
        <dbReference type="ARBA" id="ARBA00022946"/>
    </source>
</evidence>
<keyword evidence="19" id="KW-1185">Reference proteome</keyword>
<organism evidence="18 19">
    <name type="scientific">Ambispora gerdemannii</name>
    <dbReference type="NCBI Taxonomy" id="144530"/>
    <lineage>
        <taxon>Eukaryota</taxon>
        <taxon>Fungi</taxon>
        <taxon>Fungi incertae sedis</taxon>
        <taxon>Mucoromycota</taxon>
        <taxon>Glomeromycotina</taxon>
        <taxon>Glomeromycetes</taxon>
        <taxon>Archaeosporales</taxon>
        <taxon>Ambisporaceae</taxon>
        <taxon>Ambispora</taxon>
    </lineage>
</organism>
<accession>A0A9N8V2X6</accession>
<dbReference type="GO" id="GO:0005759">
    <property type="term" value="C:mitochondrial matrix"/>
    <property type="evidence" value="ECO:0007669"/>
    <property type="project" value="UniProtKB-ARBA"/>
</dbReference>
<evidence type="ECO:0000256" key="14">
    <source>
        <dbReference type="ARBA" id="ARBA00045757"/>
    </source>
</evidence>
<dbReference type="GO" id="GO:0046872">
    <property type="term" value="F:metal ion binding"/>
    <property type="evidence" value="ECO:0007669"/>
    <property type="project" value="UniProtKB-KW"/>
</dbReference>
<evidence type="ECO:0000256" key="4">
    <source>
        <dbReference type="ARBA" id="ARBA00007261"/>
    </source>
</evidence>
<comment type="caution">
    <text evidence="18">The sequence shown here is derived from an EMBL/GenBank/DDBJ whole genome shotgun (WGS) entry which is preliminary data.</text>
</comment>
<evidence type="ECO:0000259" key="17">
    <source>
        <dbReference type="Pfam" id="PF05193"/>
    </source>
</evidence>
<comment type="cofactor">
    <cofactor evidence="2">
        <name>Zn(2+)</name>
        <dbReference type="ChEBI" id="CHEBI:29105"/>
    </cofactor>
</comment>
<comment type="similarity">
    <text evidence="4 15">Belongs to the peptidase M16 family.</text>
</comment>
<dbReference type="PANTHER" id="PTHR11851:SF149">
    <property type="entry name" value="GH01077P"/>
    <property type="match status" value="1"/>
</dbReference>
<comment type="subcellular location">
    <subcellularLocation>
        <location evidence="3">Mitochondrion</location>
    </subcellularLocation>
</comment>
<evidence type="ECO:0000256" key="8">
    <source>
        <dbReference type="ARBA" id="ARBA00022801"/>
    </source>
</evidence>
<dbReference type="InterPro" id="IPR007863">
    <property type="entry name" value="Peptidase_M16_C"/>
</dbReference>
<evidence type="ECO:0000256" key="6">
    <source>
        <dbReference type="ARBA" id="ARBA00022670"/>
    </source>
</evidence>
<dbReference type="AlphaFoldDB" id="A0A9N8V2X6"/>
<evidence type="ECO:0000256" key="12">
    <source>
        <dbReference type="ARBA" id="ARBA00023128"/>
    </source>
</evidence>
<dbReference type="GO" id="GO:0006627">
    <property type="term" value="P:protein processing involved in protein targeting to mitochondrion"/>
    <property type="evidence" value="ECO:0007669"/>
    <property type="project" value="TreeGrafter"/>
</dbReference>
<dbReference type="InterPro" id="IPR011765">
    <property type="entry name" value="Pept_M16_N"/>
</dbReference>
<dbReference type="EMBL" id="CAJVPL010000032">
    <property type="protein sequence ID" value="CAG8436221.1"/>
    <property type="molecule type" value="Genomic_DNA"/>
</dbReference>
<dbReference type="FunFam" id="3.30.830.10:FF:000001">
    <property type="entry name" value="Mitochondrial-processing peptidase subunit beta, mitochondrial"/>
    <property type="match status" value="1"/>
</dbReference>
<keyword evidence="10" id="KW-0809">Transit peptide</keyword>
<dbReference type="EC" id="3.4.24.64" evidence="5"/>
<evidence type="ECO:0000256" key="11">
    <source>
        <dbReference type="ARBA" id="ARBA00023049"/>
    </source>
</evidence>
<dbReference type="FunFam" id="3.30.830.10:FF:000002">
    <property type="entry name" value="Mitochondrial-processing peptidase subunit beta"/>
    <property type="match status" value="1"/>
</dbReference>
<evidence type="ECO:0000256" key="5">
    <source>
        <dbReference type="ARBA" id="ARBA00012299"/>
    </source>
</evidence>
<keyword evidence="12" id="KW-0496">Mitochondrion</keyword>
<dbReference type="Pfam" id="PF05193">
    <property type="entry name" value="Peptidase_M16_C"/>
    <property type="match status" value="1"/>
</dbReference>